<feature type="transmembrane region" description="Helical" evidence="3">
    <location>
        <begin position="132"/>
        <end position="152"/>
    </location>
</feature>
<dbReference type="InterPro" id="IPR011531">
    <property type="entry name" value="HCO3_transpt-like_TM_dom"/>
</dbReference>
<dbReference type="GO" id="GO:0006820">
    <property type="term" value="P:monoatomic anion transport"/>
    <property type="evidence" value="ECO:0007669"/>
    <property type="project" value="InterPro"/>
</dbReference>
<evidence type="ECO:0000259" key="5">
    <source>
        <dbReference type="Pfam" id="PF00955"/>
    </source>
</evidence>
<dbReference type="SUPFAM" id="SSF50891">
    <property type="entry name" value="Cyclophilin-like"/>
    <property type="match status" value="1"/>
</dbReference>
<dbReference type="Proteomes" id="UP000186817">
    <property type="component" value="Unassembled WGS sequence"/>
</dbReference>
<dbReference type="Pfam" id="PF00955">
    <property type="entry name" value="HCO3_cotransp"/>
    <property type="match status" value="1"/>
</dbReference>
<dbReference type="Gene3D" id="2.40.100.10">
    <property type="entry name" value="Cyclophilin-like"/>
    <property type="match status" value="1"/>
</dbReference>
<evidence type="ECO:0000259" key="6">
    <source>
        <dbReference type="Pfam" id="PF08718"/>
    </source>
</evidence>
<feature type="transmembrane region" description="Helical" evidence="3">
    <location>
        <begin position="102"/>
        <end position="120"/>
    </location>
</feature>
<name>A0A1Q9EK91_SYMMI</name>
<dbReference type="PANTHER" id="PTHR12994:SF17">
    <property type="entry name" value="LD30995P"/>
    <property type="match status" value="1"/>
</dbReference>
<sequence length="1653" mass="180625">MPEFEEIDGAEYGGTATPYQADMVEKAGQSSNKAQELVGKIEELMLPADYAAKERCDSAGAKESPRMLHKLLAGHVETDDYRRRFAYFRSDWLTDVMKGKTVSGALFLFFATFTSTLALGKHINDAPWPASKVIGINEYMIMNSLYMFIIAATELSRFIKYVTAFTENIFATFIGTAWGTYTIRKALTISVFVLAIVAAVLDANFFGVDFIDTSSTGLTTTDGREWMTDMGSISATGVLVAAVAAIPIVMFFYLDQNISSLMCQKPEQMLGKGAYFHSSFACMALFNLLGPIWGLPFVTGSLPHSPQFVSAMTETDEDYKPTGVVENRVAPFVGYLCEILSSYSRMLGYLLMGVVLFLPDLLNKLPETAVSGALIFVGLKVVGCWLCNIYIGLGFPVFVLGSAFIALEKNTGEVASLIPFRFKVLPCLFKSEDIEALLTEEPEPPKGSKSDSDDSIENAMGEDVERAKVPAEYANLPRLDGRAVLEWTLTRGPESGATKYVIDEELIEEAKFTMVIDGWSAPLSAGNFLDLVNRKFYNGLPIQRADGFIIQTGDPGADKGNGFSPGPGQPVRTIPLEVGIRNRKEALYGETIDEARLVGTEVKIPFQADGTIALARREFDNDSASSQVFMFLFESVRNNTTPPSASVLGVRVSWKNTTPKNIAQRAPLPTRFWLNYGVAEKLLELRRGPSDGGRTVVPMVRCFAVSLALLTGAGGFDIDGCTSIVVNADAMADGSAIASHSNDCADCDWRMAYVPAKDHPPHSERIVYDAVWSTYPRIVDPSRSKQYQPGAGITASKELGRIPQVNHTYALWEASYGLMNEHGLGLGESTCPAFLVGKGVSDGGAALFSIGNLMAIALERCKTARCAIQTMGDLGAKYGFYGEDPGYGGAGEATQGPTAEEVVVPSLPKAMDDAAEETSTQSPAPSMEAESTASPSSHVAAAMPEVDAASGDETAEAPCQAARPAGMKPVHLVHETRFGLLMEKFKACEVRDESGTLTNIDMAKFFEACELYRDMLSKLGSATGFVLSDIESNLKKAQVVYEQAPEERATFSGYLKSSVVGVAWLLRGVQFFLAMIKLMFTQETGNAGVEAYKQTLMQYHGWMLQKTVKIGMRAMPGKDGIVKSDGLVLGDVSLEQRAKLCERDAPGASAAGLKVVQWMVETMKKEGKWAVTLVDRTGEAWVFHICGGVPNNATSAPWAGQRGALWVAQRVPSGHVAVIANSMIIRTVDLADKKNFMAHPGIVDLLKESGLWDGFGPLDWQRIVQPDLATFSYFPGLAPIPMYSTLRMWGVYRQAAPNSGLQATPDLGSFPFSVPVEGKATVQDVMNWFRTHYEGTEFDMRYGSLAGPWQSPNRAEGGNGARSVPGQFARSTSIPRTSYTQIVQSGPIHQPRVWFAPDCSASSVFVPFFSSALADADGRFDVEAYGTGSQKSFVFSKHDTVRPAWWAFDFVANWMEISYQNMSEQYVYTAVQSTQLRVVEETEEALRKSDKMHAKSAAKHLADFQSKLQRNITEEWWALADTLVVRYNDMFYNYPPETPHQVSDIGYPAFWLEMIGFNQEFYRPHWVLPSLVPPSLLPQMIKDQLSNLAPVLKWGVRGYGTSDSATSISATSESPLVSVVVASMMCLGTYALGYWRGRHSAPASHDGYHHLSA</sequence>
<keyword evidence="3" id="KW-1133">Transmembrane helix</keyword>
<dbReference type="GO" id="GO:0005737">
    <property type="term" value="C:cytoplasm"/>
    <property type="evidence" value="ECO:0007669"/>
    <property type="project" value="InterPro"/>
</dbReference>
<feature type="transmembrane region" description="Helical" evidence="3">
    <location>
        <begin position="231"/>
        <end position="254"/>
    </location>
</feature>
<dbReference type="GO" id="GO:0120013">
    <property type="term" value="F:lipid transfer activity"/>
    <property type="evidence" value="ECO:0007669"/>
    <property type="project" value="InterPro"/>
</dbReference>
<organism evidence="7 8">
    <name type="scientific">Symbiodinium microadriaticum</name>
    <name type="common">Dinoflagellate</name>
    <name type="synonym">Zooxanthella microadriatica</name>
    <dbReference type="NCBI Taxonomy" id="2951"/>
    <lineage>
        <taxon>Eukaryota</taxon>
        <taxon>Sar</taxon>
        <taxon>Alveolata</taxon>
        <taxon>Dinophyceae</taxon>
        <taxon>Suessiales</taxon>
        <taxon>Symbiodiniaceae</taxon>
        <taxon>Symbiodinium</taxon>
    </lineage>
</organism>
<feature type="domain" description="Bicarbonate transporter-like transmembrane" evidence="5">
    <location>
        <begin position="187"/>
        <end position="380"/>
    </location>
</feature>
<dbReference type="GO" id="GO:0070004">
    <property type="term" value="F:cysteine-type exopeptidase activity"/>
    <property type="evidence" value="ECO:0007669"/>
    <property type="project" value="InterPro"/>
</dbReference>
<evidence type="ECO:0000313" key="8">
    <source>
        <dbReference type="Proteomes" id="UP000186817"/>
    </source>
</evidence>
<evidence type="ECO:0000256" key="3">
    <source>
        <dbReference type="SAM" id="Phobius"/>
    </source>
</evidence>
<reference evidence="7 8" key="1">
    <citation type="submission" date="2016-02" db="EMBL/GenBank/DDBJ databases">
        <title>Genome analysis of coral dinoflagellate symbionts highlights evolutionary adaptations to a symbiotic lifestyle.</title>
        <authorList>
            <person name="Aranda M."/>
            <person name="Li Y."/>
            <person name="Liew Y.J."/>
            <person name="Baumgarten S."/>
            <person name="Simakov O."/>
            <person name="Wilson M."/>
            <person name="Piel J."/>
            <person name="Ashoor H."/>
            <person name="Bougouffa S."/>
            <person name="Bajic V.B."/>
            <person name="Ryu T."/>
            <person name="Ravasi T."/>
            <person name="Bayer T."/>
            <person name="Micklem G."/>
            <person name="Kim H."/>
            <person name="Bhak J."/>
            <person name="Lajeunesse T.C."/>
            <person name="Voolstra C.R."/>
        </authorList>
    </citation>
    <scope>NUCLEOTIDE SEQUENCE [LARGE SCALE GENOMIC DNA]</scope>
    <source>
        <strain evidence="7 8">CCMP2467</strain>
    </source>
</reference>
<evidence type="ECO:0000313" key="7">
    <source>
        <dbReference type="EMBL" id="OLQ07863.1"/>
    </source>
</evidence>
<dbReference type="GO" id="GO:0003755">
    <property type="term" value="F:peptidyl-prolyl cis-trans isomerase activity"/>
    <property type="evidence" value="ECO:0007669"/>
    <property type="project" value="InterPro"/>
</dbReference>
<dbReference type="Pfam" id="PF00160">
    <property type="entry name" value="Pro_isomerase"/>
    <property type="match status" value="1"/>
</dbReference>
<dbReference type="EMBL" id="LSRX01000130">
    <property type="protein sequence ID" value="OLQ07863.1"/>
    <property type="molecule type" value="Genomic_DNA"/>
</dbReference>
<dbReference type="Pfam" id="PF03577">
    <property type="entry name" value="Peptidase_C69"/>
    <property type="match status" value="2"/>
</dbReference>
<comment type="similarity">
    <text evidence="1">Belongs to the peptidase C69 family. Secernin subfamily.</text>
</comment>
<dbReference type="GO" id="GO:0006508">
    <property type="term" value="P:proteolysis"/>
    <property type="evidence" value="ECO:0007669"/>
    <property type="project" value="InterPro"/>
</dbReference>
<gene>
    <name evidence="7" type="primary">CYP38</name>
    <name evidence="7" type="ORF">AK812_SmicGene8662</name>
</gene>
<feature type="transmembrane region" description="Helical" evidence="3">
    <location>
        <begin position="186"/>
        <end position="211"/>
    </location>
</feature>
<accession>A0A1Q9EK91</accession>
<feature type="region of interest" description="Disordered" evidence="2">
    <location>
        <begin position="911"/>
        <end position="939"/>
    </location>
</feature>
<dbReference type="PANTHER" id="PTHR12994">
    <property type="entry name" value="SECERNIN"/>
    <property type="match status" value="1"/>
</dbReference>
<feature type="domain" description="PPIase cyclophilin-type" evidence="4">
    <location>
        <begin position="510"/>
        <end position="633"/>
    </location>
</feature>
<dbReference type="InterPro" id="IPR014830">
    <property type="entry name" value="Glycolipid_transfer_prot_dom"/>
</dbReference>
<proteinExistence type="inferred from homology"/>
<evidence type="ECO:0000256" key="1">
    <source>
        <dbReference type="ARBA" id="ARBA00005705"/>
    </source>
</evidence>
<dbReference type="InterPro" id="IPR005322">
    <property type="entry name" value="Peptidase_C69"/>
</dbReference>
<keyword evidence="7" id="KW-0413">Isomerase</keyword>
<feature type="transmembrane region" description="Helical" evidence="3">
    <location>
        <begin position="374"/>
        <end position="407"/>
    </location>
</feature>
<feature type="transmembrane region" description="Helical" evidence="3">
    <location>
        <begin position="274"/>
        <end position="293"/>
    </location>
</feature>
<dbReference type="OrthoDB" id="5175656at2759"/>
<comment type="caution">
    <text evidence="7">The sequence shown here is derived from an EMBL/GenBank/DDBJ whole genome shotgun (WGS) entry which is preliminary data.</text>
</comment>
<dbReference type="Gene3D" id="1.10.3520.10">
    <property type="entry name" value="Glycolipid transfer protein"/>
    <property type="match status" value="1"/>
</dbReference>
<feature type="transmembrane region" description="Helical" evidence="3">
    <location>
        <begin position="346"/>
        <end position="362"/>
    </location>
</feature>
<dbReference type="InterPro" id="IPR029000">
    <property type="entry name" value="Cyclophilin-like_dom_sf"/>
</dbReference>
<keyword evidence="3" id="KW-0472">Membrane</keyword>
<feature type="domain" description="Glycolipid transfer protein" evidence="6">
    <location>
        <begin position="1000"/>
        <end position="1122"/>
    </location>
</feature>
<keyword evidence="8" id="KW-1185">Reference proteome</keyword>
<keyword evidence="3" id="KW-0812">Transmembrane</keyword>
<evidence type="ECO:0000259" key="4">
    <source>
        <dbReference type="Pfam" id="PF00160"/>
    </source>
</evidence>
<evidence type="ECO:0000256" key="2">
    <source>
        <dbReference type="SAM" id="MobiDB-lite"/>
    </source>
</evidence>
<dbReference type="GO" id="GO:0016020">
    <property type="term" value="C:membrane"/>
    <property type="evidence" value="ECO:0007669"/>
    <property type="project" value="InterPro"/>
</dbReference>
<dbReference type="Pfam" id="PF08718">
    <property type="entry name" value="GLTP"/>
    <property type="match status" value="1"/>
</dbReference>
<dbReference type="SUPFAM" id="SSF110004">
    <property type="entry name" value="Glycolipid transfer protein, GLTP"/>
    <property type="match status" value="1"/>
</dbReference>
<protein>
    <submittedName>
        <fullName evidence="7">Peptidyl-prolyl cis-trans isomerase CYP38, chloroplastic</fullName>
    </submittedName>
</protein>
<dbReference type="InterPro" id="IPR036497">
    <property type="entry name" value="GLTP_sf"/>
</dbReference>
<dbReference type="GO" id="GO:0016805">
    <property type="term" value="F:dipeptidase activity"/>
    <property type="evidence" value="ECO:0007669"/>
    <property type="project" value="InterPro"/>
</dbReference>
<dbReference type="InterPro" id="IPR002130">
    <property type="entry name" value="Cyclophilin-type_PPIase_dom"/>
</dbReference>
<feature type="compositionally biased region" description="Polar residues" evidence="2">
    <location>
        <begin position="917"/>
        <end position="937"/>
    </location>
</feature>